<evidence type="ECO:0000313" key="3">
    <source>
        <dbReference type="Proteomes" id="UP000177610"/>
    </source>
</evidence>
<feature type="region of interest" description="Disordered" evidence="1">
    <location>
        <begin position="256"/>
        <end position="277"/>
    </location>
</feature>
<accession>A0A1F5N8G1</accession>
<gene>
    <name evidence="2" type="ORF">A2717_00140</name>
</gene>
<protein>
    <submittedName>
        <fullName evidence="2">Uncharacterized protein</fullName>
    </submittedName>
</protein>
<dbReference type="Proteomes" id="UP000177610">
    <property type="component" value="Unassembled WGS sequence"/>
</dbReference>
<sequence>MSSLQSQAIDYRTRVLRLKELLDRVHKAAEQLLPDNPTVKQVADTFRVDWIKAKRFWEKIRPGGGTIVRSIAEKSNQPELGTETVELLATVPDGYKGLVFYSVETINLVFDVIDVFRSVSQRMSATQFSDCFGENRAFVLAVVMRNRMALKDYTAELDSQIRSVLASTEWTTAKSQRPKANKKVVKISKPKRAKADRNVDTQIELKRAIEQIRPQFASDYAMTEKLGVHRDSLSNALTGKGKPSVVESILRKAQKYISDHPSRPASSEGASEERRVEVREPQSFIGSFITSLNAFVRMCEAVGMDPDMFTDGDRMQVMRFVRKLLLKSGIDEATINRLTSAEPSTEAGPNLEMIIRAAKSGRS</sequence>
<organism evidence="2 3">
    <name type="scientific">Candidatus Doudnabacteria bacterium RIFCSPHIGHO2_01_FULL_41_86</name>
    <dbReference type="NCBI Taxonomy" id="1817821"/>
    <lineage>
        <taxon>Bacteria</taxon>
        <taxon>Candidatus Doudnaibacteriota</taxon>
    </lineage>
</organism>
<dbReference type="STRING" id="1817821.A2717_00140"/>
<name>A0A1F5N8G1_9BACT</name>
<reference evidence="2 3" key="1">
    <citation type="journal article" date="2016" name="Nat. Commun.">
        <title>Thousands of microbial genomes shed light on interconnected biogeochemical processes in an aquifer system.</title>
        <authorList>
            <person name="Anantharaman K."/>
            <person name="Brown C.T."/>
            <person name="Hug L.A."/>
            <person name="Sharon I."/>
            <person name="Castelle C.J."/>
            <person name="Probst A.J."/>
            <person name="Thomas B.C."/>
            <person name="Singh A."/>
            <person name="Wilkins M.J."/>
            <person name="Karaoz U."/>
            <person name="Brodie E.L."/>
            <person name="Williams K.H."/>
            <person name="Hubbard S.S."/>
            <person name="Banfield J.F."/>
        </authorList>
    </citation>
    <scope>NUCLEOTIDE SEQUENCE [LARGE SCALE GENOMIC DNA]</scope>
</reference>
<dbReference type="AlphaFoldDB" id="A0A1F5N8G1"/>
<evidence type="ECO:0000313" key="2">
    <source>
        <dbReference type="EMBL" id="OGE73935.1"/>
    </source>
</evidence>
<dbReference type="EMBL" id="MFEH01000003">
    <property type="protein sequence ID" value="OGE73935.1"/>
    <property type="molecule type" value="Genomic_DNA"/>
</dbReference>
<evidence type="ECO:0000256" key="1">
    <source>
        <dbReference type="SAM" id="MobiDB-lite"/>
    </source>
</evidence>
<proteinExistence type="predicted"/>
<comment type="caution">
    <text evidence="2">The sequence shown here is derived from an EMBL/GenBank/DDBJ whole genome shotgun (WGS) entry which is preliminary data.</text>
</comment>